<dbReference type="AlphaFoldDB" id="A0A3S5CPA4"/>
<feature type="compositionally biased region" description="Basic residues" evidence="1">
    <location>
        <begin position="1"/>
        <end position="11"/>
    </location>
</feature>
<sequence length="96" mass="10907">MVDRKSHRLSRHLPDATDNLHRPMRKKTLVSECPGNSITNRCRPVWPSRVTGRPSIHRLGESEGIDHLNTPSQRVGYLFVSFLVAFDCKTGTIRVV</sequence>
<evidence type="ECO:0000313" key="2">
    <source>
        <dbReference type="EMBL" id="VEL37177.1"/>
    </source>
</evidence>
<evidence type="ECO:0000313" key="3">
    <source>
        <dbReference type="Proteomes" id="UP000784294"/>
    </source>
</evidence>
<evidence type="ECO:0000256" key="1">
    <source>
        <dbReference type="SAM" id="MobiDB-lite"/>
    </source>
</evidence>
<gene>
    <name evidence="2" type="ORF">PXEA_LOCUS30617</name>
</gene>
<keyword evidence="3" id="KW-1185">Reference proteome</keyword>
<reference evidence="2" key="1">
    <citation type="submission" date="2018-11" db="EMBL/GenBank/DDBJ databases">
        <authorList>
            <consortium name="Pathogen Informatics"/>
        </authorList>
    </citation>
    <scope>NUCLEOTIDE SEQUENCE</scope>
</reference>
<comment type="caution">
    <text evidence="2">The sequence shown here is derived from an EMBL/GenBank/DDBJ whole genome shotgun (WGS) entry which is preliminary data.</text>
</comment>
<feature type="compositionally biased region" description="Basic and acidic residues" evidence="1">
    <location>
        <begin position="12"/>
        <end position="21"/>
    </location>
</feature>
<protein>
    <submittedName>
        <fullName evidence="2">Uncharacterized protein</fullName>
    </submittedName>
</protein>
<dbReference type="Proteomes" id="UP000784294">
    <property type="component" value="Unassembled WGS sequence"/>
</dbReference>
<proteinExistence type="predicted"/>
<feature type="region of interest" description="Disordered" evidence="1">
    <location>
        <begin position="1"/>
        <end position="27"/>
    </location>
</feature>
<dbReference type="EMBL" id="CAAALY010254237">
    <property type="protein sequence ID" value="VEL37177.1"/>
    <property type="molecule type" value="Genomic_DNA"/>
</dbReference>
<accession>A0A3S5CPA4</accession>
<organism evidence="2 3">
    <name type="scientific">Protopolystoma xenopodis</name>
    <dbReference type="NCBI Taxonomy" id="117903"/>
    <lineage>
        <taxon>Eukaryota</taxon>
        <taxon>Metazoa</taxon>
        <taxon>Spiralia</taxon>
        <taxon>Lophotrochozoa</taxon>
        <taxon>Platyhelminthes</taxon>
        <taxon>Monogenea</taxon>
        <taxon>Polyopisthocotylea</taxon>
        <taxon>Polystomatidea</taxon>
        <taxon>Polystomatidae</taxon>
        <taxon>Protopolystoma</taxon>
    </lineage>
</organism>
<name>A0A3S5CPA4_9PLAT</name>